<protein>
    <submittedName>
        <fullName evidence="1">Uncharacterized protein</fullName>
    </submittedName>
</protein>
<name>A0A9D9I226_9FIRM</name>
<dbReference type="EMBL" id="JADIML010000198">
    <property type="protein sequence ID" value="MBO8463708.1"/>
    <property type="molecule type" value="Genomic_DNA"/>
</dbReference>
<gene>
    <name evidence="1" type="ORF">IAC13_07250</name>
</gene>
<evidence type="ECO:0000313" key="1">
    <source>
        <dbReference type="EMBL" id="MBO8463708.1"/>
    </source>
</evidence>
<dbReference type="AlphaFoldDB" id="A0A9D9I226"/>
<reference evidence="1" key="2">
    <citation type="journal article" date="2021" name="PeerJ">
        <title>Extensive microbial diversity within the chicken gut microbiome revealed by metagenomics and culture.</title>
        <authorList>
            <person name="Gilroy R."/>
            <person name="Ravi A."/>
            <person name="Getino M."/>
            <person name="Pursley I."/>
            <person name="Horton D.L."/>
            <person name="Alikhan N.F."/>
            <person name="Baker D."/>
            <person name="Gharbi K."/>
            <person name="Hall N."/>
            <person name="Watson M."/>
            <person name="Adriaenssens E.M."/>
            <person name="Foster-Nyarko E."/>
            <person name="Jarju S."/>
            <person name="Secka A."/>
            <person name="Antonio M."/>
            <person name="Oren A."/>
            <person name="Chaudhuri R.R."/>
            <person name="La Ragione R."/>
            <person name="Hildebrand F."/>
            <person name="Pallen M.J."/>
        </authorList>
    </citation>
    <scope>NUCLEOTIDE SEQUENCE</scope>
    <source>
        <strain evidence="1">E3-2379</strain>
    </source>
</reference>
<comment type="caution">
    <text evidence="1">The sequence shown here is derived from an EMBL/GenBank/DDBJ whole genome shotgun (WGS) entry which is preliminary data.</text>
</comment>
<evidence type="ECO:0000313" key="2">
    <source>
        <dbReference type="Proteomes" id="UP000823618"/>
    </source>
</evidence>
<organism evidence="1 2">
    <name type="scientific">Candidatus Scybalomonas excrementavium</name>
    <dbReference type="NCBI Taxonomy" id="2840943"/>
    <lineage>
        <taxon>Bacteria</taxon>
        <taxon>Bacillati</taxon>
        <taxon>Bacillota</taxon>
        <taxon>Clostridia</taxon>
        <taxon>Lachnospirales</taxon>
        <taxon>Lachnospiraceae</taxon>
        <taxon>Lachnospiraceae incertae sedis</taxon>
        <taxon>Candidatus Scybalomonas</taxon>
    </lineage>
</organism>
<accession>A0A9D9I226</accession>
<dbReference type="Proteomes" id="UP000823618">
    <property type="component" value="Unassembled WGS sequence"/>
</dbReference>
<sequence length="112" mass="13103">MHIKKIPMLFFSIFLFLILLLSILTLFPSVLSRTSREKQETLEHALHYANIQCYATEGRYAPSIAYLEENYGVIINHHKYKVFYDSWADNIMPEITVINLNTLKGDAYETEE</sequence>
<proteinExistence type="predicted"/>
<reference evidence="1" key="1">
    <citation type="submission" date="2020-10" db="EMBL/GenBank/DDBJ databases">
        <authorList>
            <person name="Gilroy R."/>
        </authorList>
    </citation>
    <scope>NUCLEOTIDE SEQUENCE</scope>
    <source>
        <strain evidence="1">E3-2379</strain>
    </source>
</reference>